<dbReference type="InterPro" id="IPR018490">
    <property type="entry name" value="cNMP-bd_dom_sf"/>
</dbReference>
<keyword evidence="3" id="KW-1185">Reference proteome</keyword>
<dbReference type="KEGG" id="ehx:EMIHUDRAFT_115294"/>
<dbReference type="GeneID" id="17271521"/>
<evidence type="ECO:0000259" key="1">
    <source>
        <dbReference type="PROSITE" id="PS50042"/>
    </source>
</evidence>
<dbReference type="Pfam" id="PF00027">
    <property type="entry name" value="cNMP_binding"/>
    <property type="match status" value="2"/>
</dbReference>
<dbReference type="Proteomes" id="UP000013827">
    <property type="component" value="Unassembled WGS sequence"/>
</dbReference>
<dbReference type="STRING" id="2903.R1CTL5"/>
<dbReference type="InterPro" id="IPR014710">
    <property type="entry name" value="RmlC-like_jellyroll"/>
</dbReference>
<dbReference type="HOGENOM" id="CLU_462670_0_0_1"/>
<dbReference type="PANTHER" id="PTHR23011">
    <property type="entry name" value="CYCLIC NUCLEOTIDE-BINDING DOMAIN CONTAINING PROTEIN"/>
    <property type="match status" value="1"/>
</dbReference>
<organism evidence="2 3">
    <name type="scientific">Emiliania huxleyi (strain CCMP1516)</name>
    <dbReference type="NCBI Taxonomy" id="280463"/>
    <lineage>
        <taxon>Eukaryota</taxon>
        <taxon>Haptista</taxon>
        <taxon>Haptophyta</taxon>
        <taxon>Prymnesiophyceae</taxon>
        <taxon>Isochrysidales</taxon>
        <taxon>Noelaerhabdaceae</taxon>
        <taxon>Emiliania</taxon>
    </lineage>
</organism>
<protein>
    <recommendedName>
        <fullName evidence="1">Cyclic nucleotide-binding domain-containing protein</fullName>
    </recommendedName>
</protein>
<dbReference type="eggNOG" id="KOG1113">
    <property type="taxonomic scope" value="Eukaryota"/>
</dbReference>
<reference evidence="2" key="2">
    <citation type="submission" date="2024-10" db="UniProtKB">
        <authorList>
            <consortium name="EnsemblProtists"/>
        </authorList>
    </citation>
    <scope>IDENTIFICATION</scope>
</reference>
<dbReference type="InterPro" id="IPR000595">
    <property type="entry name" value="cNMP-bd_dom"/>
</dbReference>
<feature type="domain" description="Cyclic nucleotide-binding" evidence="1">
    <location>
        <begin position="165"/>
        <end position="287"/>
    </location>
</feature>
<evidence type="ECO:0000313" key="3">
    <source>
        <dbReference type="Proteomes" id="UP000013827"/>
    </source>
</evidence>
<dbReference type="OMA" id="HHADSHA"/>
<dbReference type="CDD" id="cd00038">
    <property type="entry name" value="CAP_ED"/>
    <property type="match status" value="2"/>
</dbReference>
<evidence type="ECO:0000313" key="2">
    <source>
        <dbReference type="EnsemblProtists" id="EOD25977"/>
    </source>
</evidence>
<dbReference type="SMART" id="SM00100">
    <property type="entry name" value="cNMP"/>
    <property type="match status" value="2"/>
</dbReference>
<feature type="domain" description="Cyclic nucleotide-binding" evidence="1">
    <location>
        <begin position="290"/>
        <end position="394"/>
    </location>
</feature>
<dbReference type="Gene3D" id="2.60.120.10">
    <property type="entry name" value="Jelly Rolls"/>
    <property type="match status" value="2"/>
</dbReference>
<dbReference type="SUPFAM" id="SSF51206">
    <property type="entry name" value="cAMP-binding domain-like"/>
    <property type="match status" value="2"/>
</dbReference>
<proteinExistence type="predicted"/>
<dbReference type="EnsemblProtists" id="EOD25977">
    <property type="protein sequence ID" value="EOD25977"/>
    <property type="gene ID" value="EMIHUDRAFT_115294"/>
</dbReference>
<name>A0A0D3JR42_EMIH1</name>
<accession>A0A0D3JR42</accession>
<sequence length="590" mass="64847">MQQELRHGSTLRRKVCALRMLSPFGAYMTEKELERLAKACAFCNIRLGAELTDSPFYVLICGRVAVKRASDEDVICTKQQGAFFTRRVGMGQVGQRSELSISTRLVGAADRSKVLLVTSSHMLGQFYSEVSTLGREAFVDVCASNIGTQLNEVPFIKEARLMPRDLVQLGELCSYLAVPAGARIFEEGDEATSFYIILKGKVASLVNENTLSVENDADADSEVYAGVRCGGETFGVAAMVYNARTRKYGMEAKETTLLLVISRENFRAFLATSPRLHESLMTHSAYKHSIFRRTTPEMKETIARKSKLVNYAEGQPVYHRGAQPVAFYIVAHGEVGMSFDGEGGDHLTQTTLGPGKHFGEFGLLLQDKPCIATVHCTQDTTLLVLEVPVFVEIFSAAAFELRVELLIKLEGKKCGLRTALHHADSHAAFVRFAVALLGNESVPVGVYNAVQRFLQRESVASSAMPGLRPITRQMVNRHLHGELNAIVKEAGVFLIARGSVPADAPDLQTEYQLNALQESLEELHSGVQFVQSTSQVLAEALPLLHKIGAYDDLARRHVSPADTQDIVDSIARRDLEERLLLVDGSRAGEK</sequence>
<dbReference type="PaxDb" id="2903-EOD25977"/>
<dbReference type="RefSeq" id="XP_005778406.1">
    <property type="nucleotide sequence ID" value="XM_005778349.1"/>
</dbReference>
<dbReference type="PANTHER" id="PTHR23011:SF28">
    <property type="entry name" value="CYCLIC NUCLEOTIDE-BINDING DOMAIN CONTAINING PROTEIN"/>
    <property type="match status" value="1"/>
</dbReference>
<reference evidence="3" key="1">
    <citation type="journal article" date="2013" name="Nature">
        <title>Pan genome of the phytoplankton Emiliania underpins its global distribution.</title>
        <authorList>
            <person name="Read B.A."/>
            <person name="Kegel J."/>
            <person name="Klute M.J."/>
            <person name="Kuo A."/>
            <person name="Lefebvre S.C."/>
            <person name="Maumus F."/>
            <person name="Mayer C."/>
            <person name="Miller J."/>
            <person name="Monier A."/>
            <person name="Salamov A."/>
            <person name="Young J."/>
            <person name="Aguilar M."/>
            <person name="Claverie J.M."/>
            <person name="Frickenhaus S."/>
            <person name="Gonzalez K."/>
            <person name="Herman E.K."/>
            <person name="Lin Y.C."/>
            <person name="Napier J."/>
            <person name="Ogata H."/>
            <person name="Sarno A.F."/>
            <person name="Shmutz J."/>
            <person name="Schroeder D."/>
            <person name="de Vargas C."/>
            <person name="Verret F."/>
            <person name="von Dassow P."/>
            <person name="Valentin K."/>
            <person name="Van de Peer Y."/>
            <person name="Wheeler G."/>
            <person name="Dacks J.B."/>
            <person name="Delwiche C.F."/>
            <person name="Dyhrman S.T."/>
            <person name="Glockner G."/>
            <person name="John U."/>
            <person name="Richards T."/>
            <person name="Worden A.Z."/>
            <person name="Zhang X."/>
            <person name="Grigoriev I.V."/>
            <person name="Allen A.E."/>
            <person name="Bidle K."/>
            <person name="Borodovsky M."/>
            <person name="Bowler C."/>
            <person name="Brownlee C."/>
            <person name="Cock J.M."/>
            <person name="Elias M."/>
            <person name="Gladyshev V.N."/>
            <person name="Groth M."/>
            <person name="Guda C."/>
            <person name="Hadaegh A."/>
            <person name="Iglesias-Rodriguez M.D."/>
            <person name="Jenkins J."/>
            <person name="Jones B.M."/>
            <person name="Lawson T."/>
            <person name="Leese F."/>
            <person name="Lindquist E."/>
            <person name="Lobanov A."/>
            <person name="Lomsadze A."/>
            <person name="Malik S.B."/>
            <person name="Marsh M.E."/>
            <person name="Mackinder L."/>
            <person name="Mock T."/>
            <person name="Mueller-Roeber B."/>
            <person name="Pagarete A."/>
            <person name="Parker M."/>
            <person name="Probert I."/>
            <person name="Quesneville H."/>
            <person name="Raines C."/>
            <person name="Rensing S.A."/>
            <person name="Riano-Pachon D.M."/>
            <person name="Richier S."/>
            <person name="Rokitta S."/>
            <person name="Shiraiwa Y."/>
            <person name="Soanes D.M."/>
            <person name="van der Giezen M."/>
            <person name="Wahlund T.M."/>
            <person name="Williams B."/>
            <person name="Wilson W."/>
            <person name="Wolfe G."/>
            <person name="Wurch L.L."/>
        </authorList>
    </citation>
    <scope>NUCLEOTIDE SEQUENCE</scope>
</reference>
<dbReference type="AlphaFoldDB" id="A0A0D3JR42"/>
<dbReference type="PROSITE" id="PS50042">
    <property type="entry name" value="CNMP_BINDING_3"/>
    <property type="match status" value="2"/>
</dbReference>